<protein>
    <submittedName>
        <fullName evidence="6">TetR/AcrR family transcriptional regulator</fullName>
    </submittedName>
</protein>
<accession>A0ABS0A6G6</accession>
<keyword evidence="3" id="KW-0804">Transcription</keyword>
<comment type="caution">
    <text evidence="6">The sequence shown here is derived from an EMBL/GenBank/DDBJ whole genome shotgun (WGS) entry which is preliminary data.</text>
</comment>
<evidence type="ECO:0000313" key="6">
    <source>
        <dbReference type="EMBL" id="MBF4984980.1"/>
    </source>
</evidence>
<dbReference type="PANTHER" id="PTHR47506">
    <property type="entry name" value="TRANSCRIPTIONAL REGULATORY PROTEIN"/>
    <property type="match status" value="1"/>
</dbReference>
<dbReference type="Gene3D" id="1.10.357.10">
    <property type="entry name" value="Tetracycline Repressor, domain 2"/>
    <property type="match status" value="1"/>
</dbReference>
<keyword evidence="2 4" id="KW-0238">DNA-binding</keyword>
<dbReference type="Pfam" id="PF00440">
    <property type="entry name" value="TetR_N"/>
    <property type="match status" value="1"/>
</dbReference>
<dbReference type="SUPFAM" id="SSF46689">
    <property type="entry name" value="Homeodomain-like"/>
    <property type="match status" value="1"/>
</dbReference>
<dbReference type="PANTHER" id="PTHR47506:SF10">
    <property type="entry name" value="TRANSCRIPTIONAL REGULATORY PROTEIN"/>
    <property type="match status" value="1"/>
</dbReference>
<organism evidence="6 7">
    <name type="scientific">Nonlabens mediterrranea</name>
    <dbReference type="NCBI Taxonomy" id="1419947"/>
    <lineage>
        <taxon>Bacteria</taxon>
        <taxon>Pseudomonadati</taxon>
        <taxon>Bacteroidota</taxon>
        <taxon>Flavobacteriia</taxon>
        <taxon>Flavobacteriales</taxon>
        <taxon>Flavobacteriaceae</taxon>
        <taxon>Nonlabens</taxon>
    </lineage>
</organism>
<feature type="DNA-binding region" description="H-T-H motif" evidence="4">
    <location>
        <begin position="29"/>
        <end position="48"/>
    </location>
</feature>
<keyword evidence="7" id="KW-1185">Reference proteome</keyword>
<evidence type="ECO:0000259" key="5">
    <source>
        <dbReference type="PROSITE" id="PS50977"/>
    </source>
</evidence>
<dbReference type="Proteomes" id="UP001194729">
    <property type="component" value="Unassembled WGS sequence"/>
</dbReference>
<reference evidence="6 7" key="1">
    <citation type="submission" date="2020-11" db="EMBL/GenBank/DDBJ databases">
        <title>P. mediterranea TC4 genome.</title>
        <authorList>
            <person name="Molmeret M."/>
        </authorList>
    </citation>
    <scope>NUCLEOTIDE SEQUENCE [LARGE SCALE GENOMIC DNA]</scope>
    <source>
        <strain evidence="6 7">TC4</strain>
    </source>
</reference>
<dbReference type="PROSITE" id="PS50977">
    <property type="entry name" value="HTH_TETR_2"/>
    <property type="match status" value="1"/>
</dbReference>
<dbReference type="EMBL" id="JADKYU010000611">
    <property type="protein sequence ID" value="MBF4984980.1"/>
    <property type="molecule type" value="Genomic_DNA"/>
</dbReference>
<evidence type="ECO:0000256" key="1">
    <source>
        <dbReference type="ARBA" id="ARBA00023015"/>
    </source>
</evidence>
<feature type="domain" description="HTH tetR-type" evidence="5">
    <location>
        <begin position="6"/>
        <end position="66"/>
    </location>
</feature>
<sequence>MARKKQYIESEVIEKAMYLFWRNGYENTSMQMLEQEMGINKFSIYSSFGNKHGLFIETLKSYKIKVKATFDKLKNASNGVEDIKQFFYNSVQLGRDDIKSVKGCLITNTYNEFSQSPDELIKEQMNAFMNNLKEVFIEKLRMDASKDEETIQKQANFLLLAKHGLAAATRVNSTKEIEDYIEMTFDRL</sequence>
<keyword evidence="1" id="KW-0805">Transcription regulation</keyword>
<dbReference type="InterPro" id="IPR009057">
    <property type="entry name" value="Homeodomain-like_sf"/>
</dbReference>
<gene>
    <name evidence="6" type="ORF">FNJ87_11750</name>
</gene>
<name>A0ABS0A6G6_9FLAO</name>
<dbReference type="Gene3D" id="1.10.10.60">
    <property type="entry name" value="Homeodomain-like"/>
    <property type="match status" value="1"/>
</dbReference>
<evidence type="ECO:0000256" key="4">
    <source>
        <dbReference type="PROSITE-ProRule" id="PRU00335"/>
    </source>
</evidence>
<proteinExistence type="predicted"/>
<evidence type="ECO:0000256" key="2">
    <source>
        <dbReference type="ARBA" id="ARBA00023125"/>
    </source>
</evidence>
<dbReference type="InterPro" id="IPR001647">
    <property type="entry name" value="HTH_TetR"/>
</dbReference>
<evidence type="ECO:0000313" key="7">
    <source>
        <dbReference type="Proteomes" id="UP001194729"/>
    </source>
</evidence>
<evidence type="ECO:0000256" key="3">
    <source>
        <dbReference type="ARBA" id="ARBA00023163"/>
    </source>
</evidence>